<dbReference type="InterPro" id="IPR022796">
    <property type="entry name" value="Chloroa_b-bind"/>
</dbReference>
<evidence type="ECO:0000256" key="2">
    <source>
        <dbReference type="ARBA" id="ARBA00004229"/>
    </source>
</evidence>
<keyword evidence="9" id="KW-0732">Signal</keyword>
<comment type="subcellular location">
    <subcellularLocation>
        <location evidence="2">Plastid</location>
        <location evidence="2">Chloroplast</location>
    </subcellularLocation>
</comment>
<dbReference type="EMBL" id="JATAAI010000019">
    <property type="protein sequence ID" value="KAK1739101.1"/>
    <property type="molecule type" value="Genomic_DNA"/>
</dbReference>
<feature type="binding site" evidence="8">
    <location>
        <position position="116"/>
    </location>
    <ligand>
        <name>chlorophyll a</name>
        <dbReference type="ChEBI" id="CHEBI:58416"/>
        <label>1</label>
    </ligand>
</feature>
<comment type="function">
    <text evidence="1">The light-harvesting complex (LHC) functions as a light receptor, it captures and delivers excitation energy to photosystems with which it is closely associated. Energy is transferred from the carotenoid and chlorophyll C (or B) to chlorophyll A and the photosynthetic reaction centers where it is used to synthesize ATP and reducing power.</text>
</comment>
<dbReference type="Proteomes" id="UP001224775">
    <property type="component" value="Unassembled WGS sequence"/>
</dbReference>
<evidence type="ECO:0000256" key="8">
    <source>
        <dbReference type="PIRSR" id="PIRSR601344-1"/>
    </source>
</evidence>
<feature type="binding site" description="axial binding residue" evidence="8">
    <location>
        <position position="118"/>
    </location>
    <ligand>
        <name>chlorophyll b</name>
        <dbReference type="ChEBI" id="CHEBI:61721"/>
        <label>1</label>
    </ligand>
    <ligandPart>
        <name>Mg</name>
        <dbReference type="ChEBI" id="CHEBI:25107"/>
    </ligandPart>
</feature>
<keyword evidence="8" id="KW-0157">Chromophore</keyword>
<protein>
    <submittedName>
        <fullName evidence="10">Chlorophyll a-b binding domain-containing protein</fullName>
    </submittedName>
</protein>
<keyword evidence="4" id="KW-0150">Chloroplast</keyword>
<organism evidence="10 11">
    <name type="scientific">Skeletonema marinoi</name>
    <dbReference type="NCBI Taxonomy" id="267567"/>
    <lineage>
        <taxon>Eukaryota</taxon>
        <taxon>Sar</taxon>
        <taxon>Stramenopiles</taxon>
        <taxon>Ochrophyta</taxon>
        <taxon>Bacillariophyta</taxon>
        <taxon>Coscinodiscophyceae</taxon>
        <taxon>Thalassiosirophycidae</taxon>
        <taxon>Thalassiosirales</taxon>
        <taxon>Skeletonemataceae</taxon>
        <taxon>Skeletonema</taxon>
        <taxon>Skeletonema marinoi-dohrnii complex</taxon>
    </lineage>
</organism>
<comment type="caution">
    <text evidence="10">The sequence shown here is derived from an EMBL/GenBank/DDBJ whole genome shotgun (WGS) entry which is preliminary data.</text>
</comment>
<evidence type="ECO:0000256" key="3">
    <source>
        <dbReference type="ARBA" id="ARBA00005933"/>
    </source>
</evidence>
<evidence type="ECO:0000256" key="6">
    <source>
        <dbReference type="ARBA" id="ARBA00022640"/>
    </source>
</evidence>
<dbReference type="Gene3D" id="1.10.3460.10">
    <property type="entry name" value="Chlorophyll a/b binding protein domain"/>
    <property type="match status" value="1"/>
</dbReference>
<dbReference type="InterPro" id="IPR001344">
    <property type="entry name" value="Chloro_AB-bd_pln"/>
</dbReference>
<evidence type="ECO:0000313" key="11">
    <source>
        <dbReference type="Proteomes" id="UP001224775"/>
    </source>
</evidence>
<evidence type="ECO:0000256" key="9">
    <source>
        <dbReference type="SAM" id="SignalP"/>
    </source>
</evidence>
<dbReference type="SUPFAM" id="SSF103511">
    <property type="entry name" value="Chlorophyll a-b binding protein"/>
    <property type="match status" value="1"/>
</dbReference>
<dbReference type="GO" id="GO:0009507">
    <property type="term" value="C:chloroplast"/>
    <property type="evidence" value="ECO:0007669"/>
    <property type="project" value="UniProtKB-SubCell"/>
</dbReference>
<feature type="binding site" evidence="8">
    <location>
        <position position="113"/>
    </location>
    <ligand>
        <name>chlorophyll a</name>
        <dbReference type="ChEBI" id="CHEBI:58416"/>
        <label>1</label>
    </ligand>
</feature>
<keyword evidence="5" id="KW-0602">Photosynthesis</keyword>
<sequence length="269" mass="28834">MMKSLSFAFAFMAATSSAFAPTQHNAVNNHALYMSETEPAVTESPVDAAASFEVEPTIVASGSSAAAVATMSQSLPFLARPAALTGELAGDVGFDPLGFAKSEADLMNYREAEVKHARLAMLAAAGWPLSEVFDKKIAAVMGMEPILGSDDRVPSLLNGGLGKISPAYWVGCIGVAAMIDIFGQLRMKSDNKEYIPGDFGLRLGYPSNEEGQMRMQLAEIKNGRLAMIAVFAFAIQEFVTKQGVVDETPLFFFPLIETLHKYANSGYIQ</sequence>
<evidence type="ECO:0000256" key="1">
    <source>
        <dbReference type="ARBA" id="ARBA00004022"/>
    </source>
</evidence>
<keyword evidence="7" id="KW-0437">Light-harvesting polypeptide</keyword>
<dbReference type="GO" id="GO:0030076">
    <property type="term" value="C:light-harvesting complex"/>
    <property type="evidence" value="ECO:0007669"/>
    <property type="project" value="UniProtKB-KW"/>
</dbReference>
<evidence type="ECO:0000313" key="10">
    <source>
        <dbReference type="EMBL" id="KAK1739101.1"/>
    </source>
</evidence>
<keyword evidence="8" id="KW-0148">Chlorophyll</keyword>
<feature type="binding site" evidence="8">
    <location>
        <position position="236"/>
    </location>
    <ligand>
        <name>chlorophyll a</name>
        <dbReference type="ChEBI" id="CHEBI:58416"/>
        <label>1</label>
    </ligand>
</feature>
<dbReference type="GO" id="GO:0016168">
    <property type="term" value="F:chlorophyll binding"/>
    <property type="evidence" value="ECO:0007669"/>
    <property type="project" value="UniProtKB-KW"/>
</dbReference>
<feature type="chain" id="PRO_5041924310" evidence="9">
    <location>
        <begin position="19"/>
        <end position="269"/>
    </location>
</feature>
<comment type="similarity">
    <text evidence="3">Belongs to the fucoxanthin chlorophyll protein family.</text>
</comment>
<evidence type="ECO:0000256" key="5">
    <source>
        <dbReference type="ARBA" id="ARBA00022531"/>
    </source>
</evidence>
<dbReference type="AlphaFoldDB" id="A0AAD8Y3N8"/>
<dbReference type="GO" id="GO:0016020">
    <property type="term" value="C:membrane"/>
    <property type="evidence" value="ECO:0007669"/>
    <property type="project" value="InterPro"/>
</dbReference>
<name>A0AAD8Y3N8_9STRA</name>
<feature type="binding site" evidence="8">
    <location>
        <position position="224"/>
    </location>
    <ligand>
        <name>chlorophyll a</name>
        <dbReference type="ChEBI" id="CHEBI:58416"/>
        <label>1</label>
    </ligand>
</feature>
<keyword evidence="6" id="KW-0934">Plastid</keyword>
<accession>A0AAD8Y3N8</accession>
<dbReference type="PANTHER" id="PTHR21649">
    <property type="entry name" value="CHLOROPHYLL A/B BINDING PROTEIN"/>
    <property type="match status" value="1"/>
</dbReference>
<gene>
    <name evidence="10" type="ORF">QTG54_010417</name>
</gene>
<dbReference type="Pfam" id="PF00504">
    <property type="entry name" value="Chloroa_b-bind"/>
    <property type="match status" value="1"/>
</dbReference>
<feature type="signal peptide" evidence="9">
    <location>
        <begin position="1"/>
        <end position="18"/>
    </location>
</feature>
<dbReference type="GO" id="GO:0009765">
    <property type="term" value="P:photosynthesis, light harvesting"/>
    <property type="evidence" value="ECO:0007669"/>
    <property type="project" value="InterPro"/>
</dbReference>
<feature type="binding site" evidence="8">
    <location>
        <position position="222"/>
    </location>
    <ligand>
        <name>chlorophyll a</name>
        <dbReference type="ChEBI" id="CHEBI:58416"/>
        <label>1</label>
    </ligand>
</feature>
<feature type="binding site" evidence="8">
    <location>
        <position position="219"/>
    </location>
    <ligand>
        <name>chlorophyll a</name>
        <dbReference type="ChEBI" id="CHEBI:58416"/>
        <label>1</label>
    </ligand>
</feature>
<keyword evidence="11" id="KW-1185">Reference proteome</keyword>
<evidence type="ECO:0000256" key="7">
    <source>
        <dbReference type="ARBA" id="ARBA00023243"/>
    </source>
</evidence>
<proteinExistence type="inferred from homology"/>
<evidence type="ECO:0000256" key="4">
    <source>
        <dbReference type="ARBA" id="ARBA00022528"/>
    </source>
</evidence>
<reference evidence="10" key="1">
    <citation type="submission" date="2023-06" db="EMBL/GenBank/DDBJ databases">
        <title>Survivors Of The Sea: Transcriptome response of Skeletonema marinoi to long-term dormancy.</title>
        <authorList>
            <person name="Pinder M.I.M."/>
            <person name="Kourtchenko O."/>
            <person name="Robertson E.K."/>
            <person name="Larsson T."/>
            <person name="Maumus F."/>
            <person name="Osuna-Cruz C.M."/>
            <person name="Vancaester E."/>
            <person name="Stenow R."/>
            <person name="Vandepoele K."/>
            <person name="Ploug H."/>
            <person name="Bruchert V."/>
            <person name="Godhe A."/>
            <person name="Topel M."/>
        </authorList>
    </citation>
    <scope>NUCLEOTIDE SEQUENCE</scope>
    <source>
        <strain evidence="10">R05AC</strain>
    </source>
</reference>